<dbReference type="PANTHER" id="PTHR43415">
    <property type="entry name" value="SPERMIDINE N(1)-ACETYLTRANSFERASE"/>
    <property type="match status" value="1"/>
</dbReference>
<keyword evidence="3" id="KW-1185">Reference proteome</keyword>
<evidence type="ECO:0000313" key="2">
    <source>
        <dbReference type="EMBL" id="MCR2803945.1"/>
    </source>
</evidence>
<dbReference type="Pfam" id="PF13302">
    <property type="entry name" value="Acetyltransf_3"/>
    <property type="match status" value="1"/>
</dbReference>
<evidence type="ECO:0000259" key="1">
    <source>
        <dbReference type="PROSITE" id="PS51186"/>
    </source>
</evidence>
<feature type="domain" description="N-acetyltransferase" evidence="1">
    <location>
        <begin position="14"/>
        <end position="176"/>
    </location>
</feature>
<comment type="caution">
    <text evidence="2">The sequence shown here is derived from an EMBL/GenBank/DDBJ whole genome shotgun (WGS) entry which is preliminary data.</text>
</comment>
<dbReference type="CDD" id="cd04301">
    <property type="entry name" value="NAT_SF"/>
    <property type="match status" value="1"/>
</dbReference>
<dbReference type="Proteomes" id="UP001141950">
    <property type="component" value="Unassembled WGS sequence"/>
</dbReference>
<name>A0A9X2S881_9BACL</name>
<evidence type="ECO:0000313" key="3">
    <source>
        <dbReference type="Proteomes" id="UP001141950"/>
    </source>
</evidence>
<dbReference type="PROSITE" id="PS51186">
    <property type="entry name" value="GNAT"/>
    <property type="match status" value="1"/>
</dbReference>
<dbReference type="InterPro" id="IPR016181">
    <property type="entry name" value="Acyl_CoA_acyltransferase"/>
</dbReference>
<dbReference type="RefSeq" id="WP_257444654.1">
    <property type="nucleotide sequence ID" value="NZ_JANIPJ010000005.1"/>
</dbReference>
<dbReference type="PANTHER" id="PTHR43415:SF5">
    <property type="entry name" value="ACETYLTRANSFERASE"/>
    <property type="match status" value="1"/>
</dbReference>
<dbReference type="Gene3D" id="3.40.630.30">
    <property type="match status" value="1"/>
</dbReference>
<sequence length="183" mass="20768">MKMNHSRLFTGDRIKLTAVREEDADIMAEWGDDAEYLRNVDTDIALPRTREQMAAEGSPDSRQAYFRLRRAEDDRLIGFVAIHSIEWNNRAGLLAIGIGDAADRGQGYGTEALGLILRFAFHELNLDRVGLEVIDYNQAGIRSYEKAGFRLEGRKRAAVYRDGKRHDLIVMGILRTEWEAALT</sequence>
<protein>
    <submittedName>
        <fullName evidence="2">GNAT family N-acetyltransferase</fullName>
    </submittedName>
</protein>
<dbReference type="AlphaFoldDB" id="A0A9X2S881"/>
<organism evidence="2 3">
    <name type="scientific">Paenibacillus soyae</name>
    <dbReference type="NCBI Taxonomy" id="2969249"/>
    <lineage>
        <taxon>Bacteria</taxon>
        <taxon>Bacillati</taxon>
        <taxon>Bacillota</taxon>
        <taxon>Bacilli</taxon>
        <taxon>Bacillales</taxon>
        <taxon>Paenibacillaceae</taxon>
        <taxon>Paenibacillus</taxon>
    </lineage>
</organism>
<proteinExistence type="predicted"/>
<dbReference type="EMBL" id="JANIPJ010000005">
    <property type="protein sequence ID" value="MCR2803945.1"/>
    <property type="molecule type" value="Genomic_DNA"/>
</dbReference>
<reference evidence="2" key="1">
    <citation type="submission" date="2022-08" db="EMBL/GenBank/DDBJ databases">
        <title>The genomic sequence of strain Paenibacillus sp. SCIV0701.</title>
        <authorList>
            <person name="Zhao H."/>
        </authorList>
    </citation>
    <scope>NUCLEOTIDE SEQUENCE</scope>
    <source>
        <strain evidence="2">SCIV0701</strain>
    </source>
</reference>
<dbReference type="SUPFAM" id="SSF55729">
    <property type="entry name" value="Acyl-CoA N-acyltransferases (Nat)"/>
    <property type="match status" value="1"/>
</dbReference>
<dbReference type="GO" id="GO:0016747">
    <property type="term" value="F:acyltransferase activity, transferring groups other than amino-acyl groups"/>
    <property type="evidence" value="ECO:0007669"/>
    <property type="project" value="InterPro"/>
</dbReference>
<accession>A0A9X2S881</accession>
<gene>
    <name evidence="2" type="ORF">NQZ67_08655</name>
</gene>
<dbReference type="InterPro" id="IPR000182">
    <property type="entry name" value="GNAT_dom"/>
</dbReference>